<accession>J9C268</accession>
<comment type="caution">
    <text evidence="1">The sequence shown here is derived from an EMBL/GenBank/DDBJ whole genome shotgun (WGS) entry which is preliminary data.</text>
</comment>
<organism evidence="1">
    <name type="scientific">gut metagenome</name>
    <dbReference type="NCBI Taxonomy" id="749906"/>
    <lineage>
        <taxon>unclassified sequences</taxon>
        <taxon>metagenomes</taxon>
        <taxon>organismal metagenomes</taxon>
    </lineage>
</organism>
<evidence type="ECO:0000313" key="1">
    <source>
        <dbReference type="EMBL" id="EJW93920.1"/>
    </source>
</evidence>
<protein>
    <submittedName>
        <fullName evidence="1">Uncharacterized protein</fullName>
    </submittedName>
</protein>
<dbReference type="EMBL" id="AMCI01006676">
    <property type="protein sequence ID" value="EJW93920.1"/>
    <property type="molecule type" value="Genomic_DNA"/>
</dbReference>
<sequence>MRNPEALCTLSDLPSAYSASPWVLPWYLFHGPHKNPRGNQRHAPTYRPTFCGSHLGFRGSFPGLSLFQWGL</sequence>
<proteinExistence type="predicted"/>
<gene>
    <name evidence="1" type="ORF">EVA_17973</name>
</gene>
<name>J9C268_9ZZZZ</name>
<reference evidence="1" key="1">
    <citation type="journal article" date="2012" name="PLoS ONE">
        <title>Gene sets for utilization of primary and secondary nutrition supplies in the distal gut of endangered iberian lynx.</title>
        <authorList>
            <person name="Alcaide M."/>
            <person name="Messina E."/>
            <person name="Richter M."/>
            <person name="Bargiela R."/>
            <person name="Peplies J."/>
            <person name="Huws S.A."/>
            <person name="Newbold C.J."/>
            <person name="Golyshin P.N."/>
            <person name="Simon M.A."/>
            <person name="Lopez G."/>
            <person name="Yakimov M.M."/>
            <person name="Ferrer M."/>
        </authorList>
    </citation>
    <scope>NUCLEOTIDE SEQUENCE</scope>
</reference>
<dbReference type="AlphaFoldDB" id="J9C268"/>